<dbReference type="Proteomes" id="UP000076858">
    <property type="component" value="Unassembled WGS sequence"/>
</dbReference>
<feature type="compositionally biased region" description="Basic and acidic residues" evidence="1">
    <location>
        <begin position="1"/>
        <end position="12"/>
    </location>
</feature>
<feature type="non-terminal residue" evidence="2">
    <location>
        <position position="1"/>
    </location>
</feature>
<name>A0A164HL04_9CRUS</name>
<organism evidence="2 3">
    <name type="scientific">Daphnia magna</name>
    <dbReference type="NCBI Taxonomy" id="35525"/>
    <lineage>
        <taxon>Eukaryota</taxon>
        <taxon>Metazoa</taxon>
        <taxon>Ecdysozoa</taxon>
        <taxon>Arthropoda</taxon>
        <taxon>Crustacea</taxon>
        <taxon>Branchiopoda</taxon>
        <taxon>Diplostraca</taxon>
        <taxon>Cladocera</taxon>
        <taxon>Anomopoda</taxon>
        <taxon>Daphniidae</taxon>
        <taxon>Daphnia</taxon>
    </lineage>
</organism>
<gene>
    <name evidence="2" type="ORF">APZ42_003361</name>
</gene>
<accession>A0A164HL04</accession>
<feature type="region of interest" description="Disordered" evidence="1">
    <location>
        <begin position="1"/>
        <end position="24"/>
    </location>
</feature>
<reference evidence="2 3" key="1">
    <citation type="submission" date="2016-03" db="EMBL/GenBank/DDBJ databases">
        <title>EvidentialGene: Evidence-directed Construction of Genes on Genomes.</title>
        <authorList>
            <person name="Gilbert D.G."/>
            <person name="Choi J.-H."/>
            <person name="Mockaitis K."/>
            <person name="Colbourne J."/>
            <person name="Pfrender M."/>
        </authorList>
    </citation>
    <scope>NUCLEOTIDE SEQUENCE [LARGE SCALE GENOMIC DNA]</scope>
    <source>
        <strain evidence="2 3">Xinb3</strain>
        <tissue evidence="2">Complete organism</tissue>
    </source>
</reference>
<evidence type="ECO:0000313" key="3">
    <source>
        <dbReference type="Proteomes" id="UP000076858"/>
    </source>
</evidence>
<evidence type="ECO:0000256" key="1">
    <source>
        <dbReference type="SAM" id="MobiDB-lite"/>
    </source>
</evidence>
<evidence type="ECO:0000313" key="2">
    <source>
        <dbReference type="EMBL" id="KZS00353.1"/>
    </source>
</evidence>
<dbReference type="EMBL" id="LRGB01010475">
    <property type="protein sequence ID" value="KZS00353.1"/>
    <property type="molecule type" value="Genomic_DNA"/>
</dbReference>
<sequence length="106" mass="11812">GWDEIQVGRDPGRPSSRWAETQQTSVSWQLSVKNGPRSDWAEIQIGGPRSGWAEIQSGGPRSDWAEIQSGGPRSDWAEIQSGGPRYFKGHSHTSVSELFSQFGWWP</sequence>
<dbReference type="AlphaFoldDB" id="A0A164HL04"/>
<proteinExistence type="predicted"/>
<protein>
    <submittedName>
        <fullName evidence="2">Uncharacterized protein</fullName>
    </submittedName>
</protein>
<comment type="caution">
    <text evidence="2">The sequence shown here is derived from an EMBL/GenBank/DDBJ whole genome shotgun (WGS) entry which is preliminary data.</text>
</comment>
<keyword evidence="3" id="KW-1185">Reference proteome</keyword>